<dbReference type="Proteomes" id="UP001153069">
    <property type="component" value="Unassembled WGS sequence"/>
</dbReference>
<evidence type="ECO:0000313" key="3">
    <source>
        <dbReference type="Proteomes" id="UP001153069"/>
    </source>
</evidence>
<organism evidence="2 3">
    <name type="scientific">Seminavis robusta</name>
    <dbReference type="NCBI Taxonomy" id="568900"/>
    <lineage>
        <taxon>Eukaryota</taxon>
        <taxon>Sar</taxon>
        <taxon>Stramenopiles</taxon>
        <taxon>Ochrophyta</taxon>
        <taxon>Bacillariophyta</taxon>
        <taxon>Bacillariophyceae</taxon>
        <taxon>Bacillariophycidae</taxon>
        <taxon>Naviculales</taxon>
        <taxon>Naviculaceae</taxon>
        <taxon>Seminavis</taxon>
    </lineage>
</organism>
<comment type="caution">
    <text evidence="2">The sequence shown here is derived from an EMBL/GenBank/DDBJ whole genome shotgun (WGS) entry which is preliminary data.</text>
</comment>
<accession>A0A9N8H9G9</accession>
<feature type="chain" id="PRO_5040456683" evidence="1">
    <location>
        <begin position="24"/>
        <end position="422"/>
    </location>
</feature>
<dbReference type="Pfam" id="PF07209">
    <property type="entry name" value="DUF1415"/>
    <property type="match status" value="1"/>
</dbReference>
<dbReference type="OrthoDB" id="204618at2759"/>
<dbReference type="AlphaFoldDB" id="A0A9N8H9G9"/>
<proteinExistence type="predicted"/>
<evidence type="ECO:0000256" key="1">
    <source>
        <dbReference type="SAM" id="SignalP"/>
    </source>
</evidence>
<keyword evidence="1" id="KW-0732">Signal</keyword>
<dbReference type="InterPro" id="IPR009858">
    <property type="entry name" value="DUF1415"/>
</dbReference>
<dbReference type="EMBL" id="CAICTM010000204">
    <property type="protein sequence ID" value="CAB9504702.1"/>
    <property type="molecule type" value="Genomic_DNA"/>
</dbReference>
<feature type="signal peptide" evidence="1">
    <location>
        <begin position="1"/>
        <end position="23"/>
    </location>
</feature>
<gene>
    <name evidence="2" type="ORF">SEMRO_205_G086360.1</name>
</gene>
<keyword evidence="3" id="KW-1185">Reference proteome</keyword>
<name>A0A9N8H9G9_9STRA</name>
<evidence type="ECO:0000313" key="2">
    <source>
        <dbReference type="EMBL" id="CAB9504702.1"/>
    </source>
</evidence>
<sequence>MMFSLHYVCSYLLLSSVVWCSDAFQLLPSSPPSQRFSSSALSVATDPQEKLKLSVESFQAEHPSAKILECDAAQVQTMNAALWSTLATMSQSDDAQHVCMTFPQIPLSALTSFISDYAMLRLDDRLMAQLPELERIQISLLQQHDTVVQPALVIQTQSRTSQQSTPPQLLLMDEQKCTAALKEFVNGTVVGLGACPYTKTPDWSATGLEKRGVTPGPVAYNFCADADACAAVAAFWESVSELLATPETEISTTLLSLPAIGAGLTPQDHDRFAAVVELISRNLCLFRGDGAVGLVHFHPAYTRTKIHPANLPAFGHLPPQSWLPAMLQHNNGQDDIAQSMSENDWFLSNYQRRAPHTMINILRVTQLNAAVGAKSIVDLPLADGTTQKASGITLYSKNAIRLAEQGKDALDAAMEAIWEKYQ</sequence>
<protein>
    <submittedName>
        <fullName evidence="2">Uncharacterized protein</fullName>
    </submittedName>
</protein>
<reference evidence="2" key="1">
    <citation type="submission" date="2020-06" db="EMBL/GenBank/DDBJ databases">
        <authorList>
            <consortium name="Plant Systems Biology data submission"/>
        </authorList>
    </citation>
    <scope>NUCLEOTIDE SEQUENCE</scope>
    <source>
        <strain evidence="2">D6</strain>
    </source>
</reference>